<proteinExistence type="predicted"/>
<reference evidence="2" key="1">
    <citation type="journal article" date="2022" name="Int. J. Mol. Sci.">
        <title>Draft Genome of Tanacetum Coccineum: Genomic Comparison of Closely Related Tanacetum-Family Plants.</title>
        <authorList>
            <person name="Yamashiro T."/>
            <person name="Shiraishi A."/>
            <person name="Nakayama K."/>
            <person name="Satake H."/>
        </authorList>
    </citation>
    <scope>NUCLEOTIDE SEQUENCE</scope>
</reference>
<organism evidence="2 3">
    <name type="scientific">Tanacetum coccineum</name>
    <dbReference type="NCBI Taxonomy" id="301880"/>
    <lineage>
        <taxon>Eukaryota</taxon>
        <taxon>Viridiplantae</taxon>
        <taxon>Streptophyta</taxon>
        <taxon>Embryophyta</taxon>
        <taxon>Tracheophyta</taxon>
        <taxon>Spermatophyta</taxon>
        <taxon>Magnoliopsida</taxon>
        <taxon>eudicotyledons</taxon>
        <taxon>Gunneridae</taxon>
        <taxon>Pentapetalae</taxon>
        <taxon>asterids</taxon>
        <taxon>campanulids</taxon>
        <taxon>Asterales</taxon>
        <taxon>Asteraceae</taxon>
        <taxon>Asteroideae</taxon>
        <taxon>Anthemideae</taxon>
        <taxon>Anthemidinae</taxon>
        <taxon>Tanacetum</taxon>
    </lineage>
</organism>
<reference evidence="2" key="2">
    <citation type="submission" date="2022-01" db="EMBL/GenBank/DDBJ databases">
        <authorList>
            <person name="Yamashiro T."/>
            <person name="Shiraishi A."/>
            <person name="Satake H."/>
            <person name="Nakayama K."/>
        </authorList>
    </citation>
    <scope>NUCLEOTIDE SEQUENCE</scope>
</reference>
<evidence type="ECO:0000313" key="2">
    <source>
        <dbReference type="EMBL" id="GJS90415.1"/>
    </source>
</evidence>
<keyword evidence="3" id="KW-1185">Reference proteome</keyword>
<sequence length="453" mass="51992">MKRVNTFIPMDQEVESSKKDEAKNKSKRAGEDLESNMTKKQKLDEQEESNKHEEVEKDDDPEEYKMKKHMQIVINEDIIIKAIPLFTKPLMIVEYKIIKEGIFGHSQLIRANGISKRYSSIIKMIQSIAREDLETLLKLVKTKHGDTRPEDEFERVLWGDLKVMFEPDMKSKVWRSLQGYTLTGWKLFDSCGVHYVRFSTVVYIFMLVEKSYPLTPITITNMLNKKLQADHWNEICYQLLKLMLNQDKYVAEILKKYNYINVKSASTLVDLEKPLVQDGNANDIDAHLYRSMIGSLMYLTTSRPDIIFVCKKQTVVATSTTEAKYVAAASCCGQVLWIQNQLLDYGYNFMNTVIHIDNNNLLTKGFDAGRISKVFWCTASARTLDNGEIELIATVDGQEKTITEASVRRHLKLADADGISTLLTTKIFEKLALMGYVTDSDKLTFQKGHFSPQ</sequence>
<dbReference type="Proteomes" id="UP001151760">
    <property type="component" value="Unassembled WGS sequence"/>
</dbReference>
<feature type="compositionally biased region" description="Basic and acidic residues" evidence="1">
    <location>
        <begin position="15"/>
        <end position="31"/>
    </location>
</feature>
<feature type="region of interest" description="Disordered" evidence="1">
    <location>
        <begin position="1"/>
        <end position="63"/>
    </location>
</feature>
<dbReference type="PANTHER" id="PTHR11439:SF483">
    <property type="entry name" value="PEPTIDE SYNTHASE GLIP-LIKE, PUTATIVE (AFU_ORTHOLOGUE AFUA_3G12920)-RELATED"/>
    <property type="match status" value="1"/>
</dbReference>
<accession>A0ABQ4ZN50</accession>
<evidence type="ECO:0000256" key="1">
    <source>
        <dbReference type="SAM" id="MobiDB-lite"/>
    </source>
</evidence>
<name>A0ABQ4ZN50_9ASTR</name>
<comment type="caution">
    <text evidence="2">The sequence shown here is derived from an EMBL/GenBank/DDBJ whole genome shotgun (WGS) entry which is preliminary data.</text>
</comment>
<dbReference type="EMBL" id="BQNB010011426">
    <property type="protein sequence ID" value="GJS90415.1"/>
    <property type="molecule type" value="Genomic_DNA"/>
</dbReference>
<evidence type="ECO:0000313" key="3">
    <source>
        <dbReference type="Proteomes" id="UP001151760"/>
    </source>
</evidence>
<protein>
    <submittedName>
        <fullName evidence="2">Uncharacterized protein</fullName>
    </submittedName>
</protein>
<dbReference type="PANTHER" id="PTHR11439">
    <property type="entry name" value="GAG-POL-RELATED RETROTRANSPOSON"/>
    <property type="match status" value="1"/>
</dbReference>
<gene>
    <name evidence="2" type="ORF">Tco_0773051</name>
</gene>
<feature type="compositionally biased region" description="Basic and acidic residues" evidence="1">
    <location>
        <begin position="41"/>
        <end position="55"/>
    </location>
</feature>